<gene>
    <name evidence="1" type="ORF">PM001_LOCUS21132</name>
</gene>
<accession>A0AAV1UPJ4</accession>
<reference evidence="1" key="1">
    <citation type="submission" date="2024-01" db="EMBL/GenBank/DDBJ databases">
        <authorList>
            <person name="Webb A."/>
        </authorList>
    </citation>
    <scope>NUCLEOTIDE SEQUENCE</scope>
    <source>
        <strain evidence="1">Pm1</strain>
    </source>
</reference>
<dbReference type="Proteomes" id="UP001162060">
    <property type="component" value="Unassembled WGS sequence"/>
</dbReference>
<organism evidence="1 2">
    <name type="scientific">Peronospora matthiolae</name>
    <dbReference type="NCBI Taxonomy" id="2874970"/>
    <lineage>
        <taxon>Eukaryota</taxon>
        <taxon>Sar</taxon>
        <taxon>Stramenopiles</taxon>
        <taxon>Oomycota</taxon>
        <taxon>Peronosporomycetes</taxon>
        <taxon>Peronosporales</taxon>
        <taxon>Peronosporaceae</taxon>
        <taxon>Peronospora</taxon>
    </lineage>
</organism>
<dbReference type="PROSITE" id="PS51257">
    <property type="entry name" value="PROKAR_LIPOPROTEIN"/>
    <property type="match status" value="1"/>
</dbReference>
<sequence>MLSQTKTISYDHVNKTTHFYFFTQTTAACHKAVRVPFFGRLYRLRNAHRLESGSVWQRKQGLNGLPYGRRVGYTVDLHSFTRFSDVGKLAAFLKEKSSTDFDMDTHTPDSRTSTI</sequence>
<name>A0AAV1UPJ4_9STRA</name>
<evidence type="ECO:0000313" key="2">
    <source>
        <dbReference type="Proteomes" id="UP001162060"/>
    </source>
</evidence>
<comment type="caution">
    <text evidence="1">The sequence shown here is derived from an EMBL/GenBank/DDBJ whole genome shotgun (WGS) entry which is preliminary data.</text>
</comment>
<protein>
    <submittedName>
        <fullName evidence="1">Uncharacterized protein</fullName>
    </submittedName>
</protein>
<evidence type="ECO:0000313" key="1">
    <source>
        <dbReference type="EMBL" id="CAK7935982.1"/>
    </source>
</evidence>
<proteinExistence type="predicted"/>
<dbReference type="EMBL" id="CAKLBY020000223">
    <property type="protein sequence ID" value="CAK7935982.1"/>
    <property type="molecule type" value="Genomic_DNA"/>
</dbReference>
<dbReference type="AlphaFoldDB" id="A0AAV1UPJ4"/>